<organism evidence="5">
    <name type="scientific">Hexamita inflata</name>
    <dbReference type="NCBI Taxonomy" id="28002"/>
    <lineage>
        <taxon>Eukaryota</taxon>
        <taxon>Metamonada</taxon>
        <taxon>Diplomonadida</taxon>
        <taxon>Hexamitidae</taxon>
        <taxon>Hexamitinae</taxon>
        <taxon>Hexamita</taxon>
    </lineage>
</organism>
<evidence type="ECO:0000256" key="4">
    <source>
        <dbReference type="SAM" id="MobiDB-lite"/>
    </source>
</evidence>
<dbReference type="Pfam" id="PF13174">
    <property type="entry name" value="TPR_6"/>
    <property type="match status" value="2"/>
</dbReference>
<feature type="compositionally biased region" description="Polar residues" evidence="4">
    <location>
        <begin position="7"/>
        <end position="22"/>
    </location>
</feature>
<feature type="repeat" description="TPR" evidence="3">
    <location>
        <begin position="221"/>
        <end position="254"/>
    </location>
</feature>
<dbReference type="PANTHER" id="PTHR44858:SF1">
    <property type="entry name" value="UDP-N-ACETYLGLUCOSAMINE--PEPTIDE N-ACETYLGLUCOSAMINYLTRANSFERASE SPINDLY-RELATED"/>
    <property type="match status" value="1"/>
</dbReference>
<dbReference type="Proteomes" id="UP001642409">
    <property type="component" value="Unassembled WGS sequence"/>
</dbReference>
<dbReference type="InterPro" id="IPR050498">
    <property type="entry name" value="Ycf3"/>
</dbReference>
<evidence type="ECO:0000256" key="1">
    <source>
        <dbReference type="ARBA" id="ARBA00022737"/>
    </source>
</evidence>
<protein>
    <submittedName>
        <fullName evidence="5">Tetratricopeptide repeat protein</fullName>
    </submittedName>
    <submittedName>
        <fullName evidence="6">Tetratricopeptide_repeat protein</fullName>
    </submittedName>
</protein>
<keyword evidence="2 3" id="KW-0802">TPR repeat</keyword>
<dbReference type="Pfam" id="PF00515">
    <property type="entry name" value="TPR_1"/>
    <property type="match status" value="1"/>
</dbReference>
<reference evidence="6 7" key="2">
    <citation type="submission" date="2024-07" db="EMBL/GenBank/DDBJ databases">
        <authorList>
            <person name="Akdeniz Z."/>
        </authorList>
    </citation>
    <scope>NUCLEOTIDE SEQUENCE [LARGE SCALE GENOMIC DNA]</scope>
</reference>
<sequence>MTLPPKSDSSTTSQRHQPSQFELSNQIKQANTELTKNPNSVSNLLIRAGAYYLLKQYVQAQTDYENVLKIENDNIKSMYQLACIFELQGQEKKAIYMCQRIIDINPEHQDAAFKLASMQQENRQQLCQQILEQDPEPLQPSSDSHFSTTSFNSYRSVAFSQETIDDPIFIPIDTIIRNSVLKQLPGADFLLIKAQNLMKRSDYQGAIQLFSQLIQSGRNIGNCLISRAECYQRLGMFEAALRDFEEVLKLDPLNVDARVQLSNCQLMLNQLDQALQSIDGALLKTKSAEYLYQKALILKQQNKLQQSINFVNQALNMQFDEKYLSLRAFCYTNTQQLSLALSDYTILLQQNRSVENYYNRAIVLHDLNKNNECIDDLKAALQIQSQEKTLIKLIQCLNDQQRFDESLQYCNQLEQQFNESDDWMKLKIIILKNVKQFKQAVELCLRIGDMSGAGYCYRKLQQYAQAIQCYNQVKDPSLRDLQNRGFCYARLQKYFEAITDYTRVLQIEQSGSSFYNRGICFQKMGRKQEAINDFNSCIRIEPEHIQAKEALGIDVQ</sequence>
<gene>
    <name evidence="6" type="ORF">HINF_LOCUS55361</name>
    <name evidence="5" type="ORF">HINF_LOCUS63704</name>
</gene>
<evidence type="ECO:0000313" key="7">
    <source>
        <dbReference type="Proteomes" id="UP001642409"/>
    </source>
</evidence>
<accession>A0AA86V0S2</accession>
<keyword evidence="1" id="KW-0677">Repeat</keyword>
<dbReference type="EMBL" id="CATOUU010001172">
    <property type="protein sequence ID" value="CAI9976059.1"/>
    <property type="molecule type" value="Genomic_DNA"/>
</dbReference>
<name>A0AA86V0S2_9EUKA</name>
<dbReference type="PANTHER" id="PTHR44858">
    <property type="entry name" value="TETRATRICOPEPTIDE REPEAT PROTEIN 6"/>
    <property type="match status" value="1"/>
</dbReference>
<dbReference type="Pfam" id="PF13181">
    <property type="entry name" value="TPR_8"/>
    <property type="match status" value="1"/>
</dbReference>
<dbReference type="InterPro" id="IPR019734">
    <property type="entry name" value="TPR_rpt"/>
</dbReference>
<evidence type="ECO:0000313" key="5">
    <source>
        <dbReference type="EMBL" id="CAI9976059.1"/>
    </source>
</evidence>
<evidence type="ECO:0000256" key="3">
    <source>
        <dbReference type="PROSITE-ProRule" id="PRU00339"/>
    </source>
</evidence>
<dbReference type="EMBL" id="CAXDID020000293">
    <property type="protein sequence ID" value="CAL6071896.1"/>
    <property type="molecule type" value="Genomic_DNA"/>
</dbReference>
<dbReference type="SMART" id="SM00028">
    <property type="entry name" value="TPR"/>
    <property type="match status" value="9"/>
</dbReference>
<feature type="region of interest" description="Disordered" evidence="4">
    <location>
        <begin position="1"/>
        <end position="22"/>
    </location>
</feature>
<dbReference type="Pfam" id="PF14559">
    <property type="entry name" value="TPR_19"/>
    <property type="match status" value="1"/>
</dbReference>
<comment type="caution">
    <text evidence="5">The sequence shown here is derived from an EMBL/GenBank/DDBJ whole genome shotgun (WGS) entry which is preliminary data.</text>
</comment>
<evidence type="ECO:0000313" key="6">
    <source>
        <dbReference type="EMBL" id="CAL6071896.1"/>
    </source>
</evidence>
<dbReference type="Gene3D" id="1.25.40.10">
    <property type="entry name" value="Tetratricopeptide repeat domain"/>
    <property type="match status" value="4"/>
</dbReference>
<keyword evidence="7" id="KW-1185">Reference proteome</keyword>
<reference evidence="5" key="1">
    <citation type="submission" date="2023-06" db="EMBL/GenBank/DDBJ databases">
        <authorList>
            <person name="Kurt Z."/>
        </authorList>
    </citation>
    <scope>NUCLEOTIDE SEQUENCE</scope>
</reference>
<dbReference type="PROSITE" id="PS50005">
    <property type="entry name" value="TPR"/>
    <property type="match status" value="2"/>
</dbReference>
<dbReference type="InterPro" id="IPR011990">
    <property type="entry name" value="TPR-like_helical_dom_sf"/>
</dbReference>
<proteinExistence type="predicted"/>
<evidence type="ECO:0000256" key="2">
    <source>
        <dbReference type="ARBA" id="ARBA00022803"/>
    </source>
</evidence>
<feature type="repeat" description="TPR" evidence="3">
    <location>
        <begin position="511"/>
        <end position="544"/>
    </location>
</feature>
<dbReference type="SUPFAM" id="SSF48452">
    <property type="entry name" value="TPR-like"/>
    <property type="match status" value="3"/>
</dbReference>
<dbReference type="AlphaFoldDB" id="A0AA86V0S2"/>